<dbReference type="PANTHER" id="PTHR24096:SF149">
    <property type="entry name" value="AMP-BINDING DOMAIN-CONTAINING PROTEIN-RELATED"/>
    <property type="match status" value="1"/>
</dbReference>
<evidence type="ECO:0000256" key="1">
    <source>
        <dbReference type="ARBA" id="ARBA00006432"/>
    </source>
</evidence>
<sequence>MSPTIYKSDYPAPPLPTCSVFHYLFPAVDGQSPLERFDPALPAYIDGLDGRVLTRGELRDGATRLAGGLRQLGLDREDVALLWGVNSLEWAKAVYGCMAGGLTVSPANVAYSPKELAHQINNSGAQIAFIDEALLDRFNEARPLLEREFPPERVILLSKTPVAGPHRSVTEITGEPTEEFFDGERSHATAWLCYSSGTTGLPKGVETTHYNSTSELQALNVGARQIRSGHDVVLGVLPFSHIYGLGMVFLQTIAQGCPVVILPRFQELPALAAIQRFRITHALFVPPIILTLLNSSNVRKYDLSSLETITSGAAPLGGEIADAFGKLLPGVTIIQAYGITETSPVVCTARADEFAARPGAVATCGKLLPNYEARLVADGVDVPAGERGEIWVRGPTVMKGYLKNREATRKAIAPGNWYQTGDIAVRDADGWYTIVDRVKELIKYKGFQVPPAELEALLLLHPDVIDAGVVGVYDASQATELPRAYIVAREGAETAALGRNVAAWVAAQAANHKRLRGGVVIIDQVPKSAAGKILRKELRVRAQAELEAARGGVANL</sequence>
<keyword evidence="2" id="KW-0436">Ligase</keyword>
<dbReference type="RefSeq" id="XP_014178957.1">
    <property type="nucleotide sequence ID" value="XM_014323482.1"/>
</dbReference>
<dbReference type="CDD" id="cd05911">
    <property type="entry name" value="Firefly_Luc_like"/>
    <property type="match status" value="1"/>
</dbReference>
<dbReference type="AlphaFoldDB" id="J6EXD7"/>
<evidence type="ECO:0000256" key="2">
    <source>
        <dbReference type="ARBA" id="ARBA00022598"/>
    </source>
</evidence>
<dbReference type="InterPro" id="IPR020845">
    <property type="entry name" value="AMP-binding_CS"/>
</dbReference>
<dbReference type="Gene3D" id="3.40.50.12780">
    <property type="entry name" value="N-terminal domain of ligase-like"/>
    <property type="match status" value="1"/>
</dbReference>
<dbReference type="InterPro" id="IPR000873">
    <property type="entry name" value="AMP-dep_synth/lig_dom"/>
</dbReference>
<dbReference type="HOGENOM" id="CLU_000022_59_2_1"/>
<proteinExistence type="inferred from homology"/>
<dbReference type="PANTHER" id="PTHR24096">
    <property type="entry name" value="LONG-CHAIN-FATTY-ACID--COA LIGASE"/>
    <property type="match status" value="1"/>
</dbReference>
<dbReference type="VEuPathDB" id="FungiDB:A1Q1_03732"/>
<comment type="caution">
    <text evidence="5">The sequence shown here is derived from an EMBL/GenBank/DDBJ whole genome shotgun (WGS) entry which is preliminary data.</text>
</comment>
<dbReference type="Proteomes" id="UP000002748">
    <property type="component" value="Unassembled WGS sequence"/>
</dbReference>
<dbReference type="GO" id="GO:0016405">
    <property type="term" value="F:CoA-ligase activity"/>
    <property type="evidence" value="ECO:0007669"/>
    <property type="project" value="TreeGrafter"/>
</dbReference>
<dbReference type="Pfam" id="PF00501">
    <property type="entry name" value="AMP-binding"/>
    <property type="match status" value="1"/>
</dbReference>
<accession>J6EXD7</accession>
<dbReference type="PROSITE" id="PS00455">
    <property type="entry name" value="AMP_BINDING"/>
    <property type="match status" value="1"/>
</dbReference>
<dbReference type="InterPro" id="IPR025110">
    <property type="entry name" value="AMP-bd_C"/>
</dbReference>
<evidence type="ECO:0000259" key="4">
    <source>
        <dbReference type="Pfam" id="PF13193"/>
    </source>
</evidence>
<dbReference type="EMBL" id="ALBS01000240">
    <property type="protein sequence ID" value="EJT47477.1"/>
    <property type="molecule type" value="Genomic_DNA"/>
</dbReference>
<dbReference type="InterPro" id="IPR042099">
    <property type="entry name" value="ANL_N_sf"/>
</dbReference>
<feature type="domain" description="AMP-dependent synthetase/ligase" evidence="3">
    <location>
        <begin position="39"/>
        <end position="402"/>
    </location>
</feature>
<protein>
    <submittedName>
        <fullName evidence="5">AMP binding protein</fullName>
    </submittedName>
</protein>
<dbReference type="KEGG" id="tasa:A1Q1_03732"/>
<dbReference type="GeneID" id="25987245"/>
<reference evidence="5 6" key="1">
    <citation type="journal article" date="2012" name="Eukaryot. Cell">
        <title>Draft genome sequence of CBS 2479, the standard type strain of Trichosporon asahii.</title>
        <authorList>
            <person name="Yang R.Y."/>
            <person name="Li H.T."/>
            <person name="Zhu H."/>
            <person name="Zhou G.P."/>
            <person name="Wang M."/>
            <person name="Wang L."/>
        </authorList>
    </citation>
    <scope>NUCLEOTIDE SEQUENCE [LARGE SCALE GENOMIC DNA]</scope>
    <source>
        <strain evidence="6">ATCC 90039 / CBS 2479 / JCM 2466 / KCTC 7840 / NCYC 2677 / UAMH 7654</strain>
    </source>
</reference>
<evidence type="ECO:0000313" key="6">
    <source>
        <dbReference type="Proteomes" id="UP000002748"/>
    </source>
</evidence>
<dbReference type="SUPFAM" id="SSF56801">
    <property type="entry name" value="Acetyl-CoA synthetase-like"/>
    <property type="match status" value="1"/>
</dbReference>
<comment type="similarity">
    <text evidence="1">Belongs to the ATP-dependent AMP-binding enzyme family.</text>
</comment>
<evidence type="ECO:0000313" key="5">
    <source>
        <dbReference type="EMBL" id="EJT47477.1"/>
    </source>
</evidence>
<gene>
    <name evidence="5" type="ORF">A1Q1_03732</name>
</gene>
<dbReference type="Gene3D" id="3.30.300.30">
    <property type="match status" value="1"/>
</dbReference>
<dbReference type="OrthoDB" id="1898221at2759"/>
<feature type="domain" description="AMP-binding enzyme C-terminal" evidence="4">
    <location>
        <begin position="453"/>
        <end position="532"/>
    </location>
</feature>
<evidence type="ECO:0000259" key="3">
    <source>
        <dbReference type="Pfam" id="PF00501"/>
    </source>
</evidence>
<dbReference type="InterPro" id="IPR045851">
    <property type="entry name" value="AMP-bd_C_sf"/>
</dbReference>
<organism evidence="5 6">
    <name type="scientific">Trichosporon asahii var. asahii (strain ATCC 90039 / CBS 2479 / JCM 2466 / KCTC 7840 / NBRC 103889/ NCYC 2677 / UAMH 7654)</name>
    <name type="common">Yeast</name>
    <dbReference type="NCBI Taxonomy" id="1186058"/>
    <lineage>
        <taxon>Eukaryota</taxon>
        <taxon>Fungi</taxon>
        <taxon>Dikarya</taxon>
        <taxon>Basidiomycota</taxon>
        <taxon>Agaricomycotina</taxon>
        <taxon>Tremellomycetes</taxon>
        <taxon>Trichosporonales</taxon>
        <taxon>Trichosporonaceae</taxon>
        <taxon>Trichosporon</taxon>
    </lineage>
</organism>
<name>J6EXD7_TRIAS</name>
<dbReference type="Pfam" id="PF13193">
    <property type="entry name" value="AMP-binding_C"/>
    <property type="match status" value="1"/>
</dbReference>